<proteinExistence type="predicted"/>
<sequence>MNNLITTMFPKKYFSTTKTLFSLYNIDSTIYKILSNTLTSKPINQDTQLEIERFLKNQYINSILDKKNLEKNKNIDFDRLNNKLLREITNSKELLIKLINNYKKDHLKHKK</sequence>
<gene>
    <name evidence="1" type="primary">orf111</name>
</gene>
<protein>
    <submittedName>
        <fullName evidence="1">DNA-directed RNA polymerase</fullName>
    </submittedName>
</protein>
<name>A0A7T3PCR3_9AGAR</name>
<keyword evidence="1" id="KW-0240">DNA-directed RNA polymerase</keyword>
<keyword evidence="1" id="KW-0804">Transcription</keyword>
<evidence type="ECO:0000313" key="1">
    <source>
        <dbReference type="EMBL" id="QPZ51119.1"/>
    </source>
</evidence>
<organism evidence="1">
    <name type="scientific">Clavaria fumosa</name>
    <dbReference type="NCBI Taxonomy" id="264083"/>
    <lineage>
        <taxon>Eukaryota</taxon>
        <taxon>Fungi</taxon>
        <taxon>Dikarya</taxon>
        <taxon>Basidiomycota</taxon>
        <taxon>Agaricomycotina</taxon>
        <taxon>Agaricomycetes</taxon>
        <taxon>Agaricomycetidae</taxon>
        <taxon>Agaricales</taxon>
        <taxon>Clavariineae</taxon>
        <taxon>Clavariaceae</taxon>
        <taxon>Clavaria</taxon>
    </lineage>
</organism>
<reference evidence="1" key="1">
    <citation type="journal article" date="2020" name="IMA Fungus">
        <title>The 256 kb mitochondrial genome of Clavaria fumosa is the largest among phylum Basidiomycota and is rich in introns and intronic ORFs.</title>
        <authorList>
            <person name="Wang X."/>
            <person name="Wang Y."/>
            <person name="Yao W."/>
            <person name="Shen J."/>
            <person name="Chen M."/>
            <person name="Gao M."/>
            <person name="Ren J."/>
            <person name="Li Q."/>
            <person name="Liu N."/>
        </authorList>
    </citation>
    <scope>NUCLEOTIDE SEQUENCE</scope>
</reference>
<dbReference type="EMBL" id="MT114157">
    <property type="protein sequence ID" value="QPZ51119.1"/>
    <property type="molecule type" value="Genomic_DNA"/>
</dbReference>
<dbReference type="AlphaFoldDB" id="A0A7T3PCR3"/>
<dbReference type="RefSeq" id="YP_010130217.1">
    <property type="nucleotide sequence ID" value="NC_056336.1"/>
</dbReference>
<dbReference type="GeneID" id="65338550"/>
<dbReference type="GO" id="GO:0000428">
    <property type="term" value="C:DNA-directed RNA polymerase complex"/>
    <property type="evidence" value="ECO:0007669"/>
    <property type="project" value="UniProtKB-KW"/>
</dbReference>
<keyword evidence="1" id="KW-0496">Mitochondrion</keyword>
<geneLocation type="mitochondrion" evidence="1"/>
<accession>A0A7T3PCR3</accession>